<dbReference type="InterPro" id="IPR035979">
    <property type="entry name" value="RBD_domain_sf"/>
</dbReference>
<sequence length="303" mass="34297">MALLRLLCFPSTTHLSTQQLFSPTTSLQKPPQVNNTLFPPPSLCLSASSSFSPFCHTLRIKTRRPHVFIFNVSSSTQSQPTIETPQIEQPETVEEEEDDEASRTRLLAQNIPWTCTPDDLRPLFEKYGTVLDIELSMYNKTRNRGLAFVSMSSHEEALAAFNNLESYEFEGRTMKLAWARPRTKRPPPPPPKPVPIHNLFVANLPYQARAKDLKEFFNSVSAEVIFYDNPRRSAGYGFVSFNTKEEAEAALSAFQGQIFMGRPIRVGRSKRFLRKETKLNTQSENTSAELNSSDEQSEKGDEA</sequence>
<feature type="compositionally biased region" description="Acidic residues" evidence="3">
    <location>
        <begin position="91"/>
        <end position="100"/>
    </location>
</feature>
<dbReference type="PANTHER" id="PTHR48025">
    <property type="entry name" value="OS02G0815200 PROTEIN"/>
    <property type="match status" value="1"/>
</dbReference>
<reference evidence="5 6" key="1">
    <citation type="submission" date="2019-09" db="EMBL/GenBank/DDBJ databases">
        <title>A chromosome-level genome assembly of the Chinese tupelo Nyssa sinensis.</title>
        <authorList>
            <person name="Yang X."/>
            <person name="Kang M."/>
            <person name="Yang Y."/>
            <person name="Xiong H."/>
            <person name="Wang M."/>
            <person name="Zhang Z."/>
            <person name="Wang Z."/>
            <person name="Wu H."/>
            <person name="Ma T."/>
            <person name="Liu J."/>
            <person name="Xi Z."/>
        </authorList>
    </citation>
    <scope>NUCLEOTIDE SEQUENCE [LARGE SCALE GENOMIC DNA]</scope>
    <source>
        <strain evidence="5">J267</strain>
        <tissue evidence="5">Leaf</tissue>
    </source>
</reference>
<accession>A0A5J5ADJ4</accession>
<dbReference type="AlphaFoldDB" id="A0A5J5ADJ4"/>
<evidence type="ECO:0000259" key="4">
    <source>
        <dbReference type="PROSITE" id="PS50102"/>
    </source>
</evidence>
<dbReference type="EMBL" id="CM018045">
    <property type="protein sequence ID" value="KAA8528314.1"/>
    <property type="molecule type" value="Genomic_DNA"/>
</dbReference>
<dbReference type="Gene3D" id="3.30.70.330">
    <property type="match status" value="2"/>
</dbReference>
<feature type="region of interest" description="Disordered" evidence="3">
    <location>
        <begin position="79"/>
        <end position="100"/>
    </location>
</feature>
<evidence type="ECO:0000313" key="6">
    <source>
        <dbReference type="Proteomes" id="UP000325577"/>
    </source>
</evidence>
<name>A0A5J5ADJ4_9ASTE</name>
<dbReference type="SMART" id="SM00360">
    <property type="entry name" value="RRM"/>
    <property type="match status" value="2"/>
</dbReference>
<keyword evidence="1 2" id="KW-0694">RNA-binding</keyword>
<dbReference type="InterPro" id="IPR012677">
    <property type="entry name" value="Nucleotide-bd_a/b_plait_sf"/>
</dbReference>
<gene>
    <name evidence="5" type="ORF">F0562_035669</name>
</gene>
<feature type="domain" description="RRM" evidence="4">
    <location>
        <begin position="104"/>
        <end position="181"/>
    </location>
</feature>
<dbReference type="InterPro" id="IPR050502">
    <property type="entry name" value="Euk_RNA-bind_prot"/>
</dbReference>
<organism evidence="5 6">
    <name type="scientific">Nyssa sinensis</name>
    <dbReference type="NCBI Taxonomy" id="561372"/>
    <lineage>
        <taxon>Eukaryota</taxon>
        <taxon>Viridiplantae</taxon>
        <taxon>Streptophyta</taxon>
        <taxon>Embryophyta</taxon>
        <taxon>Tracheophyta</taxon>
        <taxon>Spermatophyta</taxon>
        <taxon>Magnoliopsida</taxon>
        <taxon>eudicotyledons</taxon>
        <taxon>Gunneridae</taxon>
        <taxon>Pentapetalae</taxon>
        <taxon>asterids</taxon>
        <taxon>Cornales</taxon>
        <taxon>Nyssaceae</taxon>
        <taxon>Nyssa</taxon>
    </lineage>
</organism>
<proteinExistence type="predicted"/>
<dbReference type="GO" id="GO:0003729">
    <property type="term" value="F:mRNA binding"/>
    <property type="evidence" value="ECO:0007669"/>
    <property type="project" value="TreeGrafter"/>
</dbReference>
<dbReference type="GO" id="GO:1901259">
    <property type="term" value="P:chloroplast rRNA processing"/>
    <property type="evidence" value="ECO:0007669"/>
    <property type="project" value="TreeGrafter"/>
</dbReference>
<dbReference type="Proteomes" id="UP000325577">
    <property type="component" value="Linkage Group LG21"/>
</dbReference>
<evidence type="ECO:0000256" key="1">
    <source>
        <dbReference type="ARBA" id="ARBA00022884"/>
    </source>
</evidence>
<evidence type="ECO:0000313" key="5">
    <source>
        <dbReference type="EMBL" id="KAA8528314.1"/>
    </source>
</evidence>
<dbReference type="GO" id="GO:0009535">
    <property type="term" value="C:chloroplast thylakoid membrane"/>
    <property type="evidence" value="ECO:0007669"/>
    <property type="project" value="TreeGrafter"/>
</dbReference>
<evidence type="ECO:0000256" key="2">
    <source>
        <dbReference type="PROSITE-ProRule" id="PRU00176"/>
    </source>
</evidence>
<protein>
    <recommendedName>
        <fullName evidence="4">RRM domain-containing protein</fullName>
    </recommendedName>
</protein>
<evidence type="ECO:0000256" key="3">
    <source>
        <dbReference type="SAM" id="MobiDB-lite"/>
    </source>
</evidence>
<keyword evidence="6" id="KW-1185">Reference proteome</keyword>
<dbReference type="InterPro" id="IPR000504">
    <property type="entry name" value="RRM_dom"/>
</dbReference>
<dbReference type="PANTHER" id="PTHR48025:SF17">
    <property type="entry name" value="28 KDA RIBONUCLEOPROTEIN, CHLOROPLASTIC"/>
    <property type="match status" value="1"/>
</dbReference>
<dbReference type="CDD" id="cd00590">
    <property type="entry name" value="RRM_SF"/>
    <property type="match status" value="1"/>
</dbReference>
<dbReference type="OrthoDB" id="272703at2759"/>
<dbReference type="SUPFAM" id="SSF54928">
    <property type="entry name" value="RNA-binding domain, RBD"/>
    <property type="match status" value="2"/>
</dbReference>
<feature type="domain" description="RRM" evidence="4">
    <location>
        <begin position="197"/>
        <end position="271"/>
    </location>
</feature>
<feature type="compositionally biased region" description="Polar residues" evidence="3">
    <location>
        <begin position="279"/>
        <end position="294"/>
    </location>
</feature>
<dbReference type="PROSITE" id="PS50102">
    <property type="entry name" value="RRM"/>
    <property type="match status" value="2"/>
</dbReference>
<feature type="region of interest" description="Disordered" evidence="3">
    <location>
        <begin position="275"/>
        <end position="303"/>
    </location>
</feature>
<dbReference type="Pfam" id="PF00076">
    <property type="entry name" value="RRM_1"/>
    <property type="match status" value="2"/>
</dbReference>